<dbReference type="EMBL" id="JAINUF010000012">
    <property type="protein sequence ID" value="KAJ8345835.1"/>
    <property type="molecule type" value="Genomic_DNA"/>
</dbReference>
<evidence type="ECO:0000259" key="5">
    <source>
        <dbReference type="PROSITE" id="PS50222"/>
    </source>
</evidence>
<evidence type="ECO:0000256" key="2">
    <source>
        <dbReference type="ARBA" id="ARBA00022737"/>
    </source>
</evidence>
<dbReference type="InterPro" id="IPR018247">
    <property type="entry name" value="EF_Hand_1_Ca_BS"/>
</dbReference>
<dbReference type="Gene3D" id="1.10.238.10">
    <property type="entry name" value="EF-hand"/>
    <property type="match status" value="2"/>
</dbReference>
<reference evidence="6" key="1">
    <citation type="journal article" date="2023" name="Science">
        <title>Genome structures resolve the early diversification of teleost fishes.</title>
        <authorList>
            <person name="Parey E."/>
            <person name="Louis A."/>
            <person name="Montfort J."/>
            <person name="Bouchez O."/>
            <person name="Roques C."/>
            <person name="Iampietro C."/>
            <person name="Lluch J."/>
            <person name="Castinel A."/>
            <person name="Donnadieu C."/>
            <person name="Desvignes T."/>
            <person name="Floi Bucao C."/>
            <person name="Jouanno E."/>
            <person name="Wen M."/>
            <person name="Mejri S."/>
            <person name="Dirks R."/>
            <person name="Jansen H."/>
            <person name="Henkel C."/>
            <person name="Chen W.J."/>
            <person name="Zahm M."/>
            <person name="Cabau C."/>
            <person name="Klopp C."/>
            <person name="Thompson A.W."/>
            <person name="Robinson-Rechavi M."/>
            <person name="Braasch I."/>
            <person name="Lecointre G."/>
            <person name="Bobe J."/>
            <person name="Postlethwait J.H."/>
            <person name="Berthelot C."/>
            <person name="Roest Crollius H."/>
            <person name="Guiguen Y."/>
        </authorList>
    </citation>
    <scope>NUCLEOTIDE SEQUENCE</scope>
    <source>
        <strain evidence="6">WJC10195</strain>
    </source>
</reference>
<dbReference type="Proteomes" id="UP001152622">
    <property type="component" value="Chromosome 12"/>
</dbReference>
<name>A0A9Q1IL28_SYNKA</name>
<dbReference type="SUPFAM" id="SSF47473">
    <property type="entry name" value="EF-hand"/>
    <property type="match status" value="1"/>
</dbReference>
<feature type="region of interest" description="Disordered" evidence="4">
    <location>
        <begin position="211"/>
        <end position="237"/>
    </location>
</feature>
<dbReference type="OrthoDB" id="270584at2759"/>
<dbReference type="FunFam" id="1.10.238.10:FF:000028">
    <property type="entry name" value="Putative calcium-binding mitochondrial carrier protein scamc-2"/>
    <property type="match status" value="1"/>
</dbReference>
<dbReference type="PROSITE" id="PS50222">
    <property type="entry name" value="EF_HAND_2"/>
    <property type="match status" value="3"/>
</dbReference>
<dbReference type="PROSITE" id="PS00018">
    <property type="entry name" value="EF_HAND_1"/>
    <property type="match status" value="2"/>
</dbReference>
<dbReference type="SMART" id="SM00054">
    <property type="entry name" value="EFh"/>
    <property type="match status" value="3"/>
</dbReference>
<feature type="compositionally biased region" description="Low complexity" evidence="4">
    <location>
        <begin position="224"/>
        <end position="237"/>
    </location>
</feature>
<evidence type="ECO:0000256" key="4">
    <source>
        <dbReference type="SAM" id="MobiDB-lite"/>
    </source>
</evidence>
<dbReference type="Pfam" id="PF13499">
    <property type="entry name" value="EF-hand_7"/>
    <property type="match status" value="2"/>
</dbReference>
<dbReference type="GO" id="GO:0005509">
    <property type="term" value="F:calcium ion binding"/>
    <property type="evidence" value="ECO:0007669"/>
    <property type="project" value="InterPro"/>
</dbReference>
<feature type="domain" description="EF-hand" evidence="5">
    <location>
        <begin position="26"/>
        <end position="61"/>
    </location>
</feature>
<comment type="caution">
    <text evidence="6">The sequence shown here is derived from an EMBL/GenBank/DDBJ whole genome shotgun (WGS) entry which is preliminary data.</text>
</comment>
<dbReference type="PANTHER" id="PTHR10891">
    <property type="entry name" value="EF-HAND CALCIUM-BINDING DOMAIN CONTAINING PROTEIN"/>
    <property type="match status" value="1"/>
</dbReference>
<dbReference type="AlphaFoldDB" id="A0A9Q1IL28"/>
<keyword evidence="1" id="KW-0479">Metal-binding</keyword>
<protein>
    <recommendedName>
        <fullName evidence="5">EF-hand domain-containing protein</fullName>
    </recommendedName>
</protein>
<dbReference type="InterPro" id="IPR011992">
    <property type="entry name" value="EF-hand-dom_pair"/>
</dbReference>
<accession>A0A9Q1IL28</accession>
<keyword evidence="3" id="KW-0106">Calcium</keyword>
<dbReference type="InterPro" id="IPR039647">
    <property type="entry name" value="EF_hand_pair_protein_CML-like"/>
</dbReference>
<evidence type="ECO:0000313" key="6">
    <source>
        <dbReference type="EMBL" id="KAJ8345835.1"/>
    </source>
</evidence>
<organism evidence="6 7">
    <name type="scientific">Synaphobranchus kaupii</name>
    <name type="common">Kaup's arrowtooth eel</name>
    <dbReference type="NCBI Taxonomy" id="118154"/>
    <lineage>
        <taxon>Eukaryota</taxon>
        <taxon>Metazoa</taxon>
        <taxon>Chordata</taxon>
        <taxon>Craniata</taxon>
        <taxon>Vertebrata</taxon>
        <taxon>Euteleostomi</taxon>
        <taxon>Actinopterygii</taxon>
        <taxon>Neopterygii</taxon>
        <taxon>Teleostei</taxon>
        <taxon>Anguilliformes</taxon>
        <taxon>Synaphobranchidae</taxon>
        <taxon>Synaphobranchus</taxon>
    </lineage>
</organism>
<feature type="domain" description="EF-hand" evidence="5">
    <location>
        <begin position="127"/>
        <end position="162"/>
    </location>
</feature>
<sequence length="237" mass="26782">MGNTRTRSCLGWTWAGCQDNGAADPEREKRWAELFEQLDLNKDGRIDVNELRIGLAARGFLRSNVEKIVQAGDTNKDGQLDFEEFSEYLRAHEKELRLMFRSLDHNNDGRIDLGEIQRSLDNLGVGVSVEQASVILQSMDKDGTMTIDWNEWRDHFLFNPINNMEDIAYFWKHSLMLDIGEHLTVPDEFSERERKSGVVWRQLMAGGDGGGRVAYGHGPPGPPQGLLAGPWLQDPGV</sequence>
<proteinExistence type="predicted"/>
<gene>
    <name evidence="6" type="ORF">SKAU_G00300280</name>
</gene>
<evidence type="ECO:0000313" key="7">
    <source>
        <dbReference type="Proteomes" id="UP001152622"/>
    </source>
</evidence>
<evidence type="ECO:0000256" key="1">
    <source>
        <dbReference type="ARBA" id="ARBA00022723"/>
    </source>
</evidence>
<evidence type="ECO:0000256" key="3">
    <source>
        <dbReference type="ARBA" id="ARBA00022837"/>
    </source>
</evidence>
<keyword evidence="7" id="KW-1185">Reference proteome</keyword>
<keyword evidence="2" id="KW-0677">Repeat</keyword>
<dbReference type="InterPro" id="IPR002048">
    <property type="entry name" value="EF_hand_dom"/>
</dbReference>
<feature type="domain" description="EF-hand" evidence="5">
    <location>
        <begin position="91"/>
        <end position="126"/>
    </location>
</feature>